<name>A0ABW1G4U9_9ACTN</name>
<feature type="domain" description="Glycoside hydrolase family 3 N-terminal" evidence="5">
    <location>
        <begin position="124"/>
        <end position="394"/>
    </location>
</feature>
<feature type="signal peptide" evidence="4">
    <location>
        <begin position="1"/>
        <end position="44"/>
    </location>
</feature>
<reference evidence="7" key="1">
    <citation type="journal article" date="2019" name="Int. J. Syst. Evol. Microbiol.">
        <title>The Global Catalogue of Microorganisms (GCM) 10K type strain sequencing project: providing services to taxonomists for standard genome sequencing and annotation.</title>
        <authorList>
            <consortium name="The Broad Institute Genomics Platform"/>
            <consortium name="The Broad Institute Genome Sequencing Center for Infectious Disease"/>
            <person name="Wu L."/>
            <person name="Ma J."/>
        </authorList>
    </citation>
    <scope>NUCLEOTIDE SEQUENCE [LARGE SCALE GENOMIC DNA]</scope>
    <source>
        <strain evidence="7">JCM 4816</strain>
    </source>
</reference>
<gene>
    <name evidence="6" type="ORF">ACFP3V_17365</name>
</gene>
<keyword evidence="4" id="KW-0732">Signal</keyword>
<comment type="similarity">
    <text evidence="1">Belongs to the glycosyl hydrolase 3 family.</text>
</comment>
<evidence type="ECO:0000256" key="1">
    <source>
        <dbReference type="ARBA" id="ARBA00005336"/>
    </source>
</evidence>
<protein>
    <submittedName>
        <fullName evidence="6">Glycoside hydrolase family 3 N-terminal domain-containing protein</fullName>
    </submittedName>
</protein>
<dbReference type="PROSITE" id="PS51257">
    <property type="entry name" value="PROKAR_LIPOPROTEIN"/>
    <property type="match status" value="1"/>
</dbReference>
<evidence type="ECO:0000313" key="6">
    <source>
        <dbReference type="EMBL" id="MFC5908980.1"/>
    </source>
</evidence>
<dbReference type="PANTHER" id="PTHR30480:SF16">
    <property type="entry name" value="GLYCOSIDE HYDROLASE FAMILY 3 DOMAIN PROTEIN"/>
    <property type="match status" value="1"/>
</dbReference>
<dbReference type="RefSeq" id="WP_380584363.1">
    <property type="nucleotide sequence ID" value="NZ_JBHSQJ010000071.1"/>
</dbReference>
<dbReference type="Pfam" id="PF00933">
    <property type="entry name" value="Glyco_hydro_3"/>
    <property type="match status" value="1"/>
</dbReference>
<evidence type="ECO:0000256" key="4">
    <source>
        <dbReference type="SAM" id="SignalP"/>
    </source>
</evidence>
<evidence type="ECO:0000313" key="7">
    <source>
        <dbReference type="Proteomes" id="UP001596174"/>
    </source>
</evidence>
<keyword evidence="7" id="KW-1185">Reference proteome</keyword>
<dbReference type="InterPro" id="IPR036962">
    <property type="entry name" value="Glyco_hydro_3_N_sf"/>
</dbReference>
<keyword evidence="2 6" id="KW-0378">Hydrolase</keyword>
<dbReference type="PANTHER" id="PTHR30480">
    <property type="entry name" value="BETA-HEXOSAMINIDASE-RELATED"/>
    <property type="match status" value="1"/>
</dbReference>
<dbReference type="InterPro" id="IPR017853">
    <property type="entry name" value="GH"/>
</dbReference>
<sequence>MPNRSITPARSVLPFRSLRSFRPWPTVGALTACAALVLTSGAVAAPEAAPTPAPAAAAAATTCTNASRLATWSNTRLAMLTIAVPVSETSPGQVTTEVAQGAGGVLLFGSTAPTNLGSQLAALRGHVPGHLGLLVMTDEEGGGIQRMANLVGSLPWARTMGTNWTPAQIQSAVHAVAVRMAAAGVNMDLAPVADVDGRNVLPSASNPDGVRSFSGSTATVSRDTVAYLNGLRSGGVIPVVKHFPGLGYASYNTDDGPAHTLPWSTEQTVAIPPFKAAIAAGAPAVMTSNASVPGLATNPGSISPTLISYELRGKLGFHGLVLTDSLTARAISAAGWSVPGAAVQALRSGADMVLFGLVSNVQAETNAIASRITSAVASGQLSRSRLIDAAGHILAARHVNLCSA</sequence>
<dbReference type="InterPro" id="IPR050226">
    <property type="entry name" value="NagZ_Beta-hexosaminidase"/>
</dbReference>
<feature type="chain" id="PRO_5046596401" evidence="4">
    <location>
        <begin position="45"/>
        <end position="404"/>
    </location>
</feature>
<evidence type="ECO:0000256" key="3">
    <source>
        <dbReference type="ARBA" id="ARBA00023295"/>
    </source>
</evidence>
<dbReference type="EMBL" id="JBHSQJ010000071">
    <property type="protein sequence ID" value="MFC5908980.1"/>
    <property type="molecule type" value="Genomic_DNA"/>
</dbReference>
<dbReference type="InterPro" id="IPR001764">
    <property type="entry name" value="Glyco_hydro_3_N"/>
</dbReference>
<dbReference type="Proteomes" id="UP001596174">
    <property type="component" value="Unassembled WGS sequence"/>
</dbReference>
<proteinExistence type="inferred from homology"/>
<evidence type="ECO:0000259" key="5">
    <source>
        <dbReference type="Pfam" id="PF00933"/>
    </source>
</evidence>
<organism evidence="6 7">
    <name type="scientific">Streptacidiphilus monticola</name>
    <dbReference type="NCBI Taxonomy" id="2161674"/>
    <lineage>
        <taxon>Bacteria</taxon>
        <taxon>Bacillati</taxon>
        <taxon>Actinomycetota</taxon>
        <taxon>Actinomycetes</taxon>
        <taxon>Kitasatosporales</taxon>
        <taxon>Streptomycetaceae</taxon>
        <taxon>Streptacidiphilus</taxon>
    </lineage>
</organism>
<dbReference type="Gene3D" id="3.20.20.300">
    <property type="entry name" value="Glycoside hydrolase, family 3, N-terminal domain"/>
    <property type="match status" value="1"/>
</dbReference>
<keyword evidence="3" id="KW-0326">Glycosidase</keyword>
<evidence type="ECO:0000256" key="2">
    <source>
        <dbReference type="ARBA" id="ARBA00022801"/>
    </source>
</evidence>
<dbReference type="SUPFAM" id="SSF51445">
    <property type="entry name" value="(Trans)glycosidases"/>
    <property type="match status" value="1"/>
</dbReference>
<dbReference type="GO" id="GO:0016787">
    <property type="term" value="F:hydrolase activity"/>
    <property type="evidence" value="ECO:0007669"/>
    <property type="project" value="UniProtKB-KW"/>
</dbReference>
<comment type="caution">
    <text evidence="6">The sequence shown here is derived from an EMBL/GenBank/DDBJ whole genome shotgun (WGS) entry which is preliminary data.</text>
</comment>
<accession>A0ABW1G4U9</accession>